<organism evidence="1 2">
    <name type="scientific">Tetrapyrgos nigripes</name>
    <dbReference type="NCBI Taxonomy" id="182062"/>
    <lineage>
        <taxon>Eukaryota</taxon>
        <taxon>Fungi</taxon>
        <taxon>Dikarya</taxon>
        <taxon>Basidiomycota</taxon>
        <taxon>Agaricomycotina</taxon>
        <taxon>Agaricomycetes</taxon>
        <taxon>Agaricomycetidae</taxon>
        <taxon>Agaricales</taxon>
        <taxon>Marasmiineae</taxon>
        <taxon>Marasmiaceae</taxon>
        <taxon>Tetrapyrgos</taxon>
    </lineage>
</organism>
<evidence type="ECO:0000313" key="2">
    <source>
        <dbReference type="Proteomes" id="UP000559256"/>
    </source>
</evidence>
<evidence type="ECO:0000313" key="1">
    <source>
        <dbReference type="EMBL" id="KAF5346286.1"/>
    </source>
</evidence>
<keyword evidence="2" id="KW-1185">Reference proteome</keyword>
<proteinExistence type="predicted"/>
<dbReference type="AlphaFoldDB" id="A0A8H5FRC5"/>
<dbReference type="Proteomes" id="UP000559256">
    <property type="component" value="Unassembled WGS sequence"/>
</dbReference>
<comment type="caution">
    <text evidence="1">The sequence shown here is derived from an EMBL/GenBank/DDBJ whole genome shotgun (WGS) entry which is preliminary data.</text>
</comment>
<dbReference type="SUPFAM" id="SSF46689">
    <property type="entry name" value="Homeodomain-like"/>
    <property type="match status" value="1"/>
</dbReference>
<dbReference type="OrthoDB" id="2994945at2759"/>
<accession>A0A8H5FRC5</accession>
<dbReference type="InterPro" id="IPR009057">
    <property type="entry name" value="Homeodomain-like_sf"/>
</dbReference>
<dbReference type="EMBL" id="JAACJM010000103">
    <property type="protein sequence ID" value="KAF5346286.1"/>
    <property type="molecule type" value="Genomic_DNA"/>
</dbReference>
<protein>
    <submittedName>
        <fullName evidence="1">Uncharacterized protein</fullName>
    </submittedName>
</protein>
<reference evidence="1 2" key="1">
    <citation type="journal article" date="2020" name="ISME J.">
        <title>Uncovering the hidden diversity of litter-decomposition mechanisms in mushroom-forming fungi.</title>
        <authorList>
            <person name="Floudas D."/>
            <person name="Bentzer J."/>
            <person name="Ahren D."/>
            <person name="Johansson T."/>
            <person name="Persson P."/>
            <person name="Tunlid A."/>
        </authorList>
    </citation>
    <scope>NUCLEOTIDE SEQUENCE [LARGE SCALE GENOMIC DNA]</scope>
    <source>
        <strain evidence="1 2">CBS 291.85</strain>
    </source>
</reference>
<gene>
    <name evidence="1" type="ORF">D9758_011490</name>
</gene>
<name>A0A8H5FRC5_9AGAR</name>
<sequence length="132" mass="15373">MVACERIFNDIKLAAICLYENGLLDLDDILACVGFSRRTFFHALRLWRREGIVSKCKSYHVGCPHALNMEDHQYLLALVNHNLEWFLDELCDLMDENWHIAIHFTTIHRELECASISVKDLQIIAQEQNPDC</sequence>